<dbReference type="GO" id="GO:0006338">
    <property type="term" value="P:chromatin remodeling"/>
    <property type="evidence" value="ECO:0007669"/>
    <property type="project" value="InterPro"/>
</dbReference>
<feature type="compositionally biased region" description="Low complexity" evidence="8">
    <location>
        <begin position="352"/>
        <end position="363"/>
    </location>
</feature>
<evidence type="ECO:0000256" key="2">
    <source>
        <dbReference type="ARBA" id="ARBA00006918"/>
    </source>
</evidence>
<evidence type="ECO:0000256" key="7">
    <source>
        <dbReference type="ARBA" id="ARBA00023242"/>
    </source>
</evidence>
<dbReference type="PANTHER" id="PTHR12855:SF10">
    <property type="entry name" value="DNA METHYLTRANSFERASE 1-ASSOCIATED PROTEIN 1"/>
    <property type="match status" value="1"/>
</dbReference>
<dbReference type="GO" id="GO:0000122">
    <property type="term" value="P:negative regulation of transcription by RNA polymerase II"/>
    <property type="evidence" value="ECO:0007669"/>
    <property type="project" value="TreeGrafter"/>
</dbReference>
<dbReference type="InterPro" id="IPR032563">
    <property type="entry name" value="DAMP1_SANT-like"/>
</dbReference>
<feature type="region of interest" description="Disordered" evidence="8">
    <location>
        <begin position="336"/>
        <end position="424"/>
    </location>
</feature>
<evidence type="ECO:0000313" key="10">
    <source>
        <dbReference type="EMBL" id="KAK4191104.1"/>
    </source>
</evidence>
<evidence type="ECO:0000313" key="11">
    <source>
        <dbReference type="Proteomes" id="UP001302126"/>
    </source>
</evidence>
<feature type="compositionally biased region" description="Low complexity" evidence="8">
    <location>
        <begin position="551"/>
        <end position="562"/>
    </location>
</feature>
<dbReference type="Gene3D" id="1.10.10.60">
    <property type="entry name" value="Homeodomain-like"/>
    <property type="match status" value="1"/>
</dbReference>
<dbReference type="AlphaFoldDB" id="A0AAN6WZC3"/>
<name>A0AAN6WZC3_9PEZI</name>
<keyword evidence="6" id="KW-0804">Transcription</keyword>
<evidence type="ECO:0000256" key="6">
    <source>
        <dbReference type="ARBA" id="ARBA00023163"/>
    </source>
</evidence>
<feature type="compositionally biased region" description="Low complexity" evidence="8">
    <location>
        <begin position="391"/>
        <end position="405"/>
    </location>
</feature>
<keyword evidence="11" id="KW-1185">Reference proteome</keyword>
<keyword evidence="4" id="KW-0156">Chromatin regulator</keyword>
<dbReference type="GO" id="GO:0003714">
    <property type="term" value="F:transcription corepressor activity"/>
    <property type="evidence" value="ECO:0007669"/>
    <property type="project" value="TreeGrafter"/>
</dbReference>
<protein>
    <recommendedName>
        <fullName evidence="3">SWR1-complex protein 4</fullName>
    </recommendedName>
</protein>
<dbReference type="GO" id="GO:0006281">
    <property type="term" value="P:DNA repair"/>
    <property type="evidence" value="ECO:0007669"/>
    <property type="project" value="InterPro"/>
</dbReference>
<comment type="similarity">
    <text evidence="2">Belongs to the SWC4 family.</text>
</comment>
<feature type="domain" description="DAMP1 SANT/Myb-like" evidence="9">
    <location>
        <begin position="134"/>
        <end position="230"/>
    </location>
</feature>
<keyword evidence="5" id="KW-0805">Transcription regulation</keyword>
<evidence type="ECO:0000259" key="9">
    <source>
        <dbReference type="Pfam" id="PF16282"/>
    </source>
</evidence>
<comment type="subcellular location">
    <subcellularLocation>
        <location evidence="1">Nucleus</location>
    </subcellularLocation>
</comment>
<dbReference type="Pfam" id="PF16282">
    <property type="entry name" value="SANT_DAMP1_like"/>
    <property type="match status" value="1"/>
</dbReference>
<dbReference type="InterPro" id="IPR027109">
    <property type="entry name" value="Swc4/Dmap1"/>
</dbReference>
<evidence type="ECO:0000256" key="1">
    <source>
        <dbReference type="ARBA" id="ARBA00004123"/>
    </source>
</evidence>
<feature type="region of interest" description="Disordered" evidence="8">
    <location>
        <begin position="99"/>
        <end position="123"/>
    </location>
</feature>
<feature type="compositionally biased region" description="Low complexity" evidence="8">
    <location>
        <begin position="573"/>
        <end position="583"/>
    </location>
</feature>
<accession>A0AAN6WZC3</accession>
<reference evidence="10" key="2">
    <citation type="submission" date="2023-05" db="EMBL/GenBank/DDBJ databases">
        <authorList>
            <consortium name="Lawrence Berkeley National Laboratory"/>
            <person name="Steindorff A."/>
            <person name="Hensen N."/>
            <person name="Bonometti L."/>
            <person name="Westerberg I."/>
            <person name="Brannstrom I.O."/>
            <person name="Guillou S."/>
            <person name="Cros-Aarteil S."/>
            <person name="Calhoun S."/>
            <person name="Haridas S."/>
            <person name="Kuo A."/>
            <person name="Mondo S."/>
            <person name="Pangilinan J."/>
            <person name="Riley R."/>
            <person name="Labutti K."/>
            <person name="Andreopoulos B."/>
            <person name="Lipzen A."/>
            <person name="Chen C."/>
            <person name="Yanf M."/>
            <person name="Daum C."/>
            <person name="Ng V."/>
            <person name="Clum A."/>
            <person name="Ohm R."/>
            <person name="Martin F."/>
            <person name="Silar P."/>
            <person name="Natvig D."/>
            <person name="Lalanne C."/>
            <person name="Gautier V."/>
            <person name="Ament-Velasquez S.L."/>
            <person name="Kruys A."/>
            <person name="Hutchinson M.I."/>
            <person name="Powell A.J."/>
            <person name="Barry K."/>
            <person name="Miller A.N."/>
            <person name="Grigoriev I.V."/>
            <person name="Debuchy R."/>
            <person name="Gladieux P."/>
            <person name="Thoren M.H."/>
            <person name="Johannesson H."/>
        </authorList>
    </citation>
    <scope>NUCLEOTIDE SEQUENCE</scope>
    <source>
        <strain evidence="10">PSN309</strain>
    </source>
</reference>
<dbReference type="Proteomes" id="UP001302126">
    <property type="component" value="Unassembled WGS sequence"/>
</dbReference>
<dbReference type="GO" id="GO:0035267">
    <property type="term" value="C:NuA4 histone acetyltransferase complex"/>
    <property type="evidence" value="ECO:0007669"/>
    <property type="project" value="InterPro"/>
</dbReference>
<feature type="region of interest" description="Disordered" evidence="8">
    <location>
        <begin position="515"/>
        <end position="630"/>
    </location>
</feature>
<feature type="compositionally biased region" description="Basic and acidic residues" evidence="8">
    <location>
        <begin position="515"/>
        <end position="550"/>
    </location>
</feature>
<feature type="compositionally biased region" description="Basic and acidic residues" evidence="8">
    <location>
        <begin position="584"/>
        <end position="601"/>
    </location>
</feature>
<keyword evidence="7" id="KW-0539">Nucleus</keyword>
<proteinExistence type="inferred from homology"/>
<comment type="caution">
    <text evidence="10">The sequence shown here is derived from an EMBL/GenBank/DDBJ whole genome shotgun (WGS) entry which is preliminary data.</text>
</comment>
<evidence type="ECO:0000256" key="4">
    <source>
        <dbReference type="ARBA" id="ARBA00022853"/>
    </source>
</evidence>
<gene>
    <name evidence="10" type="ORF">QBC35DRAFT_488185</name>
</gene>
<sequence length="630" mass="69691">MTSRDVHDVLNIPSDHSGAPRPSKKGKNHGPRPNLKGLAREVQNLGGDNPIAIVPEVNFFKKRRFASRKPATKWELKPFSNSARGDNGNLILRHWKRKTEDGAPAEASQDSEAQPAEGGTGATEKKVEVLEDSAFAKFNVQVAVPQYNEDQYHSNLQSDDWTKEETDYLLELAKDFDLRWPLIWDRYDFIPKSSAEETANGTSTAVVPAGKSRTMEDLKARYYQVAAKMMAVQKPAQYMTRPEFELYEMMQNFDAEQERKRKQFALNTMSRSKDEAREEESLLLEVKRILARTERFNEERRELYRRLDYPNSDADISPFKSSAGLQTLLQQLMTTDKAKKRKSIMGPGEGTSPASAVPPSAVSETNPVNNRRESIAASSVAPNRRDSDIHTPVTPAEPTPTTATNTKKKGAAPPERRKLTQQEEQVYGVSYHDRLGSGPTFRYEKINKLYSHKSGQQQLRITNALAELDIAARLVMPTAQVTSQFEVLWGAVTGLVDLRKISDRLDGEIKVEEAKKAERDKARGIVNGDKEKAEKKGEQQNGEGGEKDKAAAPQNGDAPAAASVEKNTAGETAQDAPAVAAPDQAKETEVKAEEGEEEKRPGSSGGTGALKRSASVLSTASDKSAKRQKK</sequence>
<feature type="region of interest" description="Disordered" evidence="8">
    <location>
        <begin position="1"/>
        <end position="39"/>
    </location>
</feature>
<evidence type="ECO:0000256" key="5">
    <source>
        <dbReference type="ARBA" id="ARBA00023015"/>
    </source>
</evidence>
<organism evidence="10 11">
    <name type="scientific">Podospora australis</name>
    <dbReference type="NCBI Taxonomy" id="1536484"/>
    <lineage>
        <taxon>Eukaryota</taxon>
        <taxon>Fungi</taxon>
        <taxon>Dikarya</taxon>
        <taxon>Ascomycota</taxon>
        <taxon>Pezizomycotina</taxon>
        <taxon>Sordariomycetes</taxon>
        <taxon>Sordariomycetidae</taxon>
        <taxon>Sordariales</taxon>
        <taxon>Podosporaceae</taxon>
        <taxon>Podospora</taxon>
    </lineage>
</organism>
<evidence type="ECO:0000256" key="3">
    <source>
        <dbReference type="ARBA" id="ARBA00019132"/>
    </source>
</evidence>
<reference evidence="10" key="1">
    <citation type="journal article" date="2023" name="Mol. Phylogenet. Evol.">
        <title>Genome-scale phylogeny and comparative genomics of the fungal order Sordariales.</title>
        <authorList>
            <person name="Hensen N."/>
            <person name="Bonometti L."/>
            <person name="Westerberg I."/>
            <person name="Brannstrom I.O."/>
            <person name="Guillou S."/>
            <person name="Cros-Aarteil S."/>
            <person name="Calhoun S."/>
            <person name="Haridas S."/>
            <person name="Kuo A."/>
            <person name="Mondo S."/>
            <person name="Pangilinan J."/>
            <person name="Riley R."/>
            <person name="LaButti K."/>
            <person name="Andreopoulos B."/>
            <person name="Lipzen A."/>
            <person name="Chen C."/>
            <person name="Yan M."/>
            <person name="Daum C."/>
            <person name="Ng V."/>
            <person name="Clum A."/>
            <person name="Steindorff A."/>
            <person name="Ohm R.A."/>
            <person name="Martin F."/>
            <person name="Silar P."/>
            <person name="Natvig D.O."/>
            <person name="Lalanne C."/>
            <person name="Gautier V."/>
            <person name="Ament-Velasquez S.L."/>
            <person name="Kruys A."/>
            <person name="Hutchinson M.I."/>
            <person name="Powell A.J."/>
            <person name="Barry K."/>
            <person name="Miller A.N."/>
            <person name="Grigoriev I.V."/>
            <person name="Debuchy R."/>
            <person name="Gladieux P."/>
            <person name="Hiltunen Thoren M."/>
            <person name="Johannesson H."/>
        </authorList>
    </citation>
    <scope>NUCLEOTIDE SEQUENCE</scope>
    <source>
        <strain evidence="10">PSN309</strain>
    </source>
</reference>
<dbReference type="GO" id="GO:0000812">
    <property type="term" value="C:Swr1 complex"/>
    <property type="evidence" value="ECO:0007669"/>
    <property type="project" value="TreeGrafter"/>
</dbReference>
<evidence type="ECO:0000256" key="8">
    <source>
        <dbReference type="SAM" id="MobiDB-lite"/>
    </source>
</evidence>
<dbReference type="EMBL" id="MU864361">
    <property type="protein sequence ID" value="KAK4191104.1"/>
    <property type="molecule type" value="Genomic_DNA"/>
</dbReference>
<dbReference type="PANTHER" id="PTHR12855">
    <property type="entry name" value="DNA METHYLTRANSFERASE 1-ASSOCIATED PROTEIN 1 FAMILY MEMBER"/>
    <property type="match status" value="1"/>
</dbReference>